<dbReference type="EMBL" id="SNYI01000002">
    <property type="protein sequence ID" value="TDQ31105.1"/>
    <property type="molecule type" value="Genomic_DNA"/>
</dbReference>
<comment type="caution">
    <text evidence="1">The sequence shown here is derived from an EMBL/GenBank/DDBJ whole genome shotgun (WGS) entry which is preliminary data.</text>
</comment>
<dbReference type="RefSeq" id="WP_133643955.1">
    <property type="nucleotide sequence ID" value="NZ_SNYI01000002.1"/>
</dbReference>
<keyword evidence="2" id="KW-1185">Reference proteome</keyword>
<dbReference type="Proteomes" id="UP000295468">
    <property type="component" value="Unassembled WGS sequence"/>
</dbReference>
<name>A0A4R6TNB6_9FLAO</name>
<organism evidence="1 2">
    <name type="scientific">Zeaxanthinibacter enoshimensis</name>
    <dbReference type="NCBI Taxonomy" id="392009"/>
    <lineage>
        <taxon>Bacteria</taxon>
        <taxon>Pseudomonadati</taxon>
        <taxon>Bacteroidota</taxon>
        <taxon>Flavobacteriia</taxon>
        <taxon>Flavobacteriales</taxon>
        <taxon>Flavobacteriaceae</taxon>
        <taxon>Zeaxanthinibacter</taxon>
    </lineage>
</organism>
<accession>A0A4R6TNB6</accession>
<proteinExistence type="predicted"/>
<reference evidence="1 2" key="1">
    <citation type="submission" date="2019-03" db="EMBL/GenBank/DDBJ databases">
        <title>Genomic Encyclopedia of Archaeal and Bacterial Type Strains, Phase II (KMG-II): from individual species to whole genera.</title>
        <authorList>
            <person name="Goeker M."/>
        </authorList>
    </citation>
    <scope>NUCLEOTIDE SEQUENCE [LARGE SCALE GENOMIC DNA]</scope>
    <source>
        <strain evidence="1 2">DSM 18435</strain>
    </source>
</reference>
<evidence type="ECO:0000313" key="1">
    <source>
        <dbReference type="EMBL" id="TDQ31105.1"/>
    </source>
</evidence>
<dbReference type="OrthoDB" id="680581at2"/>
<protein>
    <submittedName>
        <fullName evidence="1">Uncharacterized protein</fullName>
    </submittedName>
</protein>
<sequence length="69" mass="8312">MKTLYQLSSEITRLTNLIETRYPELYIFLDEDPITLPSMAHIEIDTTILKEYIQSLKQMLKRYLHTHKK</sequence>
<dbReference type="AlphaFoldDB" id="A0A4R6TNB6"/>
<gene>
    <name evidence="1" type="ORF">CLV82_1807</name>
</gene>
<evidence type="ECO:0000313" key="2">
    <source>
        <dbReference type="Proteomes" id="UP000295468"/>
    </source>
</evidence>